<dbReference type="AlphaFoldDB" id="A0AAX4HD05"/>
<accession>A0AAX4HD05</accession>
<proteinExistence type="inferred from homology"/>
<dbReference type="GO" id="GO:0000139">
    <property type="term" value="C:Golgi membrane"/>
    <property type="evidence" value="ECO:0007669"/>
    <property type="project" value="UniProtKB-SubCell"/>
</dbReference>
<dbReference type="Pfam" id="PF20662">
    <property type="entry name" value="COG4_C"/>
    <property type="match status" value="1"/>
</dbReference>
<feature type="domain" description="COG4 transport protein middle alpha-helical bundle" evidence="9">
    <location>
        <begin position="194"/>
        <end position="523"/>
    </location>
</feature>
<evidence type="ECO:0000256" key="7">
    <source>
        <dbReference type="ARBA" id="ARBA00023136"/>
    </source>
</evidence>
<keyword evidence="5" id="KW-0653">Protein transport</keyword>
<dbReference type="InterPro" id="IPR013167">
    <property type="entry name" value="COG4_M"/>
</dbReference>
<dbReference type="Proteomes" id="UP001338582">
    <property type="component" value="Chromosome 4"/>
</dbReference>
<evidence type="ECO:0000256" key="8">
    <source>
        <dbReference type="ARBA" id="ARBA00031340"/>
    </source>
</evidence>
<evidence type="ECO:0000256" key="6">
    <source>
        <dbReference type="ARBA" id="ARBA00023034"/>
    </source>
</evidence>
<evidence type="ECO:0000256" key="2">
    <source>
        <dbReference type="ARBA" id="ARBA00009215"/>
    </source>
</evidence>
<dbReference type="KEGG" id="asau:88174578"/>
<evidence type="ECO:0000256" key="5">
    <source>
        <dbReference type="ARBA" id="ARBA00022927"/>
    </source>
</evidence>
<protein>
    <recommendedName>
        <fullName evidence="3">Conserved oligomeric Golgi complex subunit 4</fullName>
    </recommendedName>
    <alternativeName>
        <fullName evidence="8">Component of oligomeric Golgi complex 4</fullName>
    </alternativeName>
</protein>
<dbReference type="Pfam" id="PF08318">
    <property type="entry name" value="COG4_m"/>
    <property type="match status" value="1"/>
</dbReference>
<keyword evidence="11" id="KW-1185">Reference proteome</keyword>
<keyword evidence="7" id="KW-0472">Membrane</keyword>
<evidence type="ECO:0000313" key="11">
    <source>
        <dbReference type="Proteomes" id="UP001338582"/>
    </source>
</evidence>
<dbReference type="Pfam" id="PF20663">
    <property type="entry name" value="COG4_N"/>
    <property type="match status" value="1"/>
</dbReference>
<dbReference type="InterPro" id="IPR048684">
    <property type="entry name" value="COG4_C"/>
</dbReference>
<dbReference type="GO" id="GO:0015031">
    <property type="term" value="P:protein transport"/>
    <property type="evidence" value="ECO:0007669"/>
    <property type="project" value="UniProtKB-KW"/>
</dbReference>
<sequence length="836" mass="93510">MTEKVTRRTSTHQIFPSLAQPTLDLQYDALAAQFTASLSLSDLNRLVQEIDIKTNQIDTDLARYVSVTSKKHNGEVSAAELHRAKLLHAINHSNQLTKVFSSANDLGHSLTSKIKSLDHEIGNVNATWAYVADVQTLKSNMKQTQYAIEHQDWEKAAQCIHCMKHELRSELVSGKFASAVVPLTDIPEYPGPKIEQWIEMLKTKFLDLFNEAAKKRSVLEITKYFQLFPLIDQPELGLNCYSKFICSIITESSKALAQSASALESKLGIYGDITAKLFESVSMMLAQHSPLINRYYAESYPLAIVYVVNKIQREIDVQIGTISDTFYESSRIDKVLQDIKLHRFTALKALTSPGESDLTEVVDNDVASIVEVGDLIHEMSTIMNNWALYCKFIAQNYFVSTENTDLVLPPLLANGNFHKKIKSKYLPAFESLYLFYLKRSLEKALTIEELPPLSPLLIATKVSQSPDEAPISSIIEDITLVFHSTLKNVLESGQVSSVKSFVTESFKVLKDDLLHGYISKALEENLPRSNQILTLSSPQNLSVHESPIISRTGTPAPESVGGFFKGASSALGNVVGSGTAMVTAANPTKPVNSTKLINFVLYLNTIAAGLEFVEQIGANFTVRNPSYLSNLFPFGIDSDKVANILKAELLDPFQSCATDIIKQSLLKLYEQSFKLKIITMISDCFPESSEGNFIVYSSSALNDPSTIIKFKSAWSAISSPYKQTLHKSLVYDQFLRKLVENIAKILEKKLLLSLKKSRINELGALKLDKDLSYMINEMCEDDYELKEKFVRVTQIALLVGMDSEEYELNTYSGEDGDGINWVITPLERKQIRRYRI</sequence>
<dbReference type="GeneID" id="88174578"/>
<comment type="similarity">
    <text evidence="2">Belongs to the COG4 family.</text>
</comment>
<dbReference type="InterPro" id="IPR048680">
    <property type="entry name" value="COG4_N"/>
</dbReference>
<evidence type="ECO:0000313" key="10">
    <source>
        <dbReference type="EMBL" id="WPK26167.1"/>
    </source>
</evidence>
<dbReference type="Gene3D" id="1.20.58.1970">
    <property type="match status" value="1"/>
</dbReference>
<organism evidence="10 11">
    <name type="scientific">Australozyma saopauloensis</name>
    <dbReference type="NCBI Taxonomy" id="291208"/>
    <lineage>
        <taxon>Eukaryota</taxon>
        <taxon>Fungi</taxon>
        <taxon>Dikarya</taxon>
        <taxon>Ascomycota</taxon>
        <taxon>Saccharomycotina</taxon>
        <taxon>Pichiomycetes</taxon>
        <taxon>Metschnikowiaceae</taxon>
        <taxon>Australozyma</taxon>
    </lineage>
</organism>
<name>A0AAX4HD05_9ASCO</name>
<evidence type="ECO:0000256" key="3">
    <source>
        <dbReference type="ARBA" id="ARBA00020975"/>
    </source>
</evidence>
<dbReference type="RefSeq" id="XP_062878548.1">
    <property type="nucleotide sequence ID" value="XM_063022478.1"/>
</dbReference>
<dbReference type="PANTHER" id="PTHR24016">
    <property type="entry name" value="CONSERVED OLIGOMERIC GOLGI COMPLEX SUBUNIT 4"/>
    <property type="match status" value="1"/>
</dbReference>
<keyword evidence="4" id="KW-0813">Transport</keyword>
<dbReference type="EMBL" id="CP138897">
    <property type="protein sequence ID" value="WPK26167.1"/>
    <property type="molecule type" value="Genomic_DNA"/>
</dbReference>
<reference evidence="10 11" key="1">
    <citation type="submission" date="2023-10" db="EMBL/GenBank/DDBJ databases">
        <title>Draft Genome Sequence of Candida saopaulonensis from a very Premature Infant with Sepsis.</title>
        <authorList>
            <person name="Ning Y."/>
            <person name="Dai R."/>
            <person name="Xiao M."/>
            <person name="Xu Y."/>
            <person name="Yan Q."/>
            <person name="Zhang L."/>
        </authorList>
    </citation>
    <scope>NUCLEOTIDE SEQUENCE [LARGE SCALE GENOMIC DNA]</scope>
    <source>
        <strain evidence="10 11">19XY460</strain>
    </source>
</reference>
<evidence type="ECO:0000256" key="1">
    <source>
        <dbReference type="ARBA" id="ARBA00004395"/>
    </source>
</evidence>
<comment type="subcellular location">
    <subcellularLocation>
        <location evidence="1">Golgi apparatus membrane</location>
        <topology evidence="1">Peripheral membrane protein</topology>
    </subcellularLocation>
</comment>
<dbReference type="PANTHER" id="PTHR24016:SF0">
    <property type="entry name" value="CONSERVED OLIGOMERIC GOLGI COMPLEX SUBUNIT 4"/>
    <property type="match status" value="1"/>
</dbReference>
<keyword evidence="6" id="KW-0333">Golgi apparatus</keyword>
<dbReference type="InterPro" id="IPR048682">
    <property type="entry name" value="COG4"/>
</dbReference>
<dbReference type="SMART" id="SM00762">
    <property type="entry name" value="Cog4"/>
    <property type="match status" value="1"/>
</dbReference>
<gene>
    <name evidence="10" type="ORF">PUMCH_003515</name>
</gene>
<evidence type="ECO:0000256" key="4">
    <source>
        <dbReference type="ARBA" id="ARBA00022448"/>
    </source>
</evidence>
<evidence type="ECO:0000259" key="9">
    <source>
        <dbReference type="SMART" id="SM00762"/>
    </source>
</evidence>